<dbReference type="Pfam" id="PF00800">
    <property type="entry name" value="PDT"/>
    <property type="match status" value="1"/>
</dbReference>
<dbReference type="GO" id="GO:0009094">
    <property type="term" value="P:L-phenylalanine biosynthetic process"/>
    <property type="evidence" value="ECO:0007669"/>
    <property type="project" value="UniProtKB-KW"/>
</dbReference>
<dbReference type="AlphaFoldDB" id="A0A918VT68"/>
<dbReference type="CDD" id="cd04905">
    <property type="entry name" value="ACT_CM-PDT"/>
    <property type="match status" value="1"/>
</dbReference>
<organism evidence="10 11">
    <name type="scientific">Salinimicrobium marinum</name>
    <dbReference type="NCBI Taxonomy" id="680283"/>
    <lineage>
        <taxon>Bacteria</taxon>
        <taxon>Pseudomonadati</taxon>
        <taxon>Bacteroidota</taxon>
        <taxon>Flavobacteriia</taxon>
        <taxon>Flavobacteriales</taxon>
        <taxon>Flavobacteriaceae</taxon>
        <taxon>Salinimicrobium</taxon>
    </lineage>
</organism>
<keyword evidence="11" id="KW-1185">Reference proteome</keyword>
<dbReference type="PANTHER" id="PTHR21022:SF19">
    <property type="entry name" value="PREPHENATE DEHYDRATASE-RELATED"/>
    <property type="match status" value="1"/>
</dbReference>
<keyword evidence="6" id="KW-0456">Lyase</keyword>
<gene>
    <name evidence="10" type="primary">pheA</name>
    <name evidence="10" type="ORF">GCM10007103_05060</name>
</gene>
<evidence type="ECO:0000313" key="11">
    <source>
        <dbReference type="Proteomes" id="UP000610456"/>
    </source>
</evidence>
<evidence type="ECO:0000256" key="5">
    <source>
        <dbReference type="ARBA" id="ARBA00023222"/>
    </source>
</evidence>
<proteinExistence type="predicted"/>
<dbReference type="GO" id="GO:0004664">
    <property type="term" value="F:prephenate dehydratase activity"/>
    <property type="evidence" value="ECO:0007669"/>
    <property type="project" value="UniProtKB-EC"/>
</dbReference>
<keyword evidence="4" id="KW-0057">Aromatic amino acid biosynthesis</keyword>
<evidence type="ECO:0000256" key="2">
    <source>
        <dbReference type="ARBA" id="ARBA00013147"/>
    </source>
</evidence>
<name>A0A918VT68_9FLAO</name>
<reference evidence="10" key="1">
    <citation type="journal article" date="2014" name="Int. J. Syst. Evol. Microbiol.">
        <title>Complete genome sequence of Corynebacterium casei LMG S-19264T (=DSM 44701T), isolated from a smear-ripened cheese.</title>
        <authorList>
            <consortium name="US DOE Joint Genome Institute (JGI-PGF)"/>
            <person name="Walter F."/>
            <person name="Albersmeier A."/>
            <person name="Kalinowski J."/>
            <person name="Ruckert C."/>
        </authorList>
    </citation>
    <scope>NUCLEOTIDE SEQUENCE</scope>
    <source>
        <strain evidence="10">KCTC 12719</strain>
    </source>
</reference>
<evidence type="ECO:0000256" key="1">
    <source>
        <dbReference type="ARBA" id="ARBA00004741"/>
    </source>
</evidence>
<dbReference type="SUPFAM" id="SSF53850">
    <property type="entry name" value="Periplasmic binding protein-like II"/>
    <property type="match status" value="1"/>
</dbReference>
<dbReference type="PANTHER" id="PTHR21022">
    <property type="entry name" value="PREPHENATE DEHYDRATASE P PROTEIN"/>
    <property type="match status" value="1"/>
</dbReference>
<comment type="catalytic activity">
    <reaction evidence="7">
        <text>prephenate + H(+) = 3-phenylpyruvate + CO2 + H2O</text>
        <dbReference type="Rhea" id="RHEA:21648"/>
        <dbReference type="ChEBI" id="CHEBI:15377"/>
        <dbReference type="ChEBI" id="CHEBI:15378"/>
        <dbReference type="ChEBI" id="CHEBI:16526"/>
        <dbReference type="ChEBI" id="CHEBI:18005"/>
        <dbReference type="ChEBI" id="CHEBI:29934"/>
        <dbReference type="EC" id="4.2.1.51"/>
    </reaction>
</comment>
<comment type="pathway">
    <text evidence="1">Amino-acid biosynthesis; L-phenylalanine biosynthesis; phenylpyruvate from prephenate: step 1/1.</text>
</comment>
<dbReference type="InterPro" id="IPR002912">
    <property type="entry name" value="ACT_dom"/>
</dbReference>
<evidence type="ECO:0000256" key="3">
    <source>
        <dbReference type="ARBA" id="ARBA00022605"/>
    </source>
</evidence>
<evidence type="ECO:0000313" key="10">
    <source>
        <dbReference type="EMBL" id="GHA26668.1"/>
    </source>
</evidence>
<dbReference type="InterPro" id="IPR001086">
    <property type="entry name" value="Preph_deHydtase"/>
</dbReference>
<comment type="caution">
    <text evidence="10">The sequence shown here is derived from an EMBL/GenBank/DDBJ whole genome shotgun (WGS) entry which is preliminary data.</text>
</comment>
<reference evidence="10" key="2">
    <citation type="submission" date="2020-09" db="EMBL/GenBank/DDBJ databases">
        <authorList>
            <person name="Sun Q."/>
            <person name="Kim S."/>
        </authorList>
    </citation>
    <scope>NUCLEOTIDE SEQUENCE</scope>
    <source>
        <strain evidence="10">KCTC 12719</strain>
    </source>
</reference>
<dbReference type="Gene3D" id="3.40.190.10">
    <property type="entry name" value="Periplasmic binding protein-like II"/>
    <property type="match status" value="2"/>
</dbReference>
<dbReference type="EMBL" id="BMXB01000001">
    <property type="protein sequence ID" value="GHA26668.1"/>
    <property type="molecule type" value="Genomic_DNA"/>
</dbReference>
<dbReference type="Proteomes" id="UP000610456">
    <property type="component" value="Unassembled WGS sequence"/>
</dbReference>
<keyword evidence="5" id="KW-0584">Phenylalanine biosynthesis</keyword>
<dbReference type="RefSeq" id="WP_189603054.1">
    <property type="nucleotide sequence ID" value="NZ_BMXB01000001.1"/>
</dbReference>
<dbReference type="Gene3D" id="3.30.70.260">
    <property type="match status" value="1"/>
</dbReference>
<accession>A0A918VT68</accession>
<dbReference type="PROSITE" id="PS51671">
    <property type="entry name" value="ACT"/>
    <property type="match status" value="1"/>
</dbReference>
<dbReference type="SUPFAM" id="SSF55021">
    <property type="entry name" value="ACT-like"/>
    <property type="match status" value="1"/>
</dbReference>
<evidence type="ECO:0000256" key="6">
    <source>
        <dbReference type="ARBA" id="ARBA00023239"/>
    </source>
</evidence>
<dbReference type="EC" id="4.2.1.51" evidence="2"/>
<sequence>MADKIAIQGIRGSFHHQVAQEYYGQDVQVDECMSFQAVVDSLLTETSDRAVMAIENSIAGSILPNYALIDENELRIIGEHYIPIHMNLMAMHGQKIEDIKKVYSHPMALLQCKDFFKNYPHIKLIEDADTAEVAKRISEKGSKHVAAVASKAAAQIFDLEILAEGIHTMKSNSTRFLVLSTQTKCPNGRKIDKASLKFVMESKQGSLVSVLNIIRDFDLDMTKIQSVPVIETPWKYAFFIDVIFDDLEKFKKAMEILGVMTEQLKVLGTYKNSLV</sequence>
<protein>
    <recommendedName>
        <fullName evidence="2">prephenate dehydratase</fullName>
        <ecNumber evidence="2">4.2.1.51</ecNumber>
    </recommendedName>
</protein>
<dbReference type="PROSITE" id="PS51171">
    <property type="entry name" value="PREPHENATE_DEHYDR_3"/>
    <property type="match status" value="1"/>
</dbReference>
<feature type="domain" description="Prephenate dehydratase" evidence="8">
    <location>
        <begin position="4"/>
        <end position="181"/>
    </location>
</feature>
<evidence type="ECO:0000259" key="9">
    <source>
        <dbReference type="PROSITE" id="PS51671"/>
    </source>
</evidence>
<feature type="domain" description="ACT" evidence="9">
    <location>
        <begin position="195"/>
        <end position="271"/>
    </location>
</feature>
<dbReference type="CDD" id="cd13631">
    <property type="entry name" value="PBP2_Ct-PDT_like"/>
    <property type="match status" value="1"/>
</dbReference>
<evidence type="ECO:0000256" key="4">
    <source>
        <dbReference type="ARBA" id="ARBA00023141"/>
    </source>
</evidence>
<evidence type="ECO:0000256" key="7">
    <source>
        <dbReference type="ARBA" id="ARBA00047848"/>
    </source>
</evidence>
<evidence type="ECO:0000259" key="8">
    <source>
        <dbReference type="PROSITE" id="PS51171"/>
    </source>
</evidence>
<dbReference type="InterPro" id="IPR045865">
    <property type="entry name" value="ACT-like_dom_sf"/>
</dbReference>
<keyword evidence="3" id="KW-0028">Amino-acid biosynthesis</keyword>
<dbReference type="GO" id="GO:0005737">
    <property type="term" value="C:cytoplasm"/>
    <property type="evidence" value="ECO:0007669"/>
    <property type="project" value="TreeGrafter"/>
</dbReference>